<sequence>MAAFMKSPLATAFLLLSSLFIVNAQNATKFTPEAMLSAPRRGTALPNSEGTLAFYTLSTHSFETHSNKHGLYVMDLSNGTSYLFSNSSAIGEVAWLGDGNTILWTVSEDDGSTSLLVGDATTPSAEPIPAGSAPGPISGIKLAALGGGTYGIAFSGTAAPNGTLYNSALAEEPVSTGRMYTQLFVRHWDTYLTPQRNSIWYTALSTNGTAYTLGEPVNALNGTGFESPIPPFGGTDNYDISSSGLVFIAKDITLNQATTTKSDVYYLPLTTFTEPAPEPQIVTTPNGIEGASAGVVFSPSSPSIAFVRQKGISYESDKNRIFVVPDVTTDLTASEFYSSEDGIGTWDRSPGAVFWGQDGKKIYAEAEDFARVRLFSLSADPETTEAPKLIFVDGAVSDVQHLGNDKLLISSTSYIDNSLYFAVDPVAAAATNATSGIDLISANLGNGTTYGLSKSQVSEAFYKGDGDYMVHTWIIRPSFFKENETYPLAFYVHGGPQGSTADSWSTRWNMMVYAEQGYVVAAFNPTGSTGFGQNITDTIQNQWGGLPYNDLLLGWDYISENIPYVDTNRSIALGASYGGYMMYWIQGHELGRRMKAIFAHDGSFNTLSQYSSEELWFMNHDFNGTLWDAWDNYARWNPAQHTAEWATPMLIVHNELDYRLPIAEGLAAFNVLQSKGVPSKLLSFPDENHWVLNAENSLVWHKTVLDWLNGYVGLPKYSQPGDEDFRATLMNGPWVY</sequence>
<feature type="signal peptide" evidence="7">
    <location>
        <begin position="1"/>
        <end position="24"/>
    </location>
</feature>
<keyword evidence="4" id="KW-0378">Hydrolase</keyword>
<dbReference type="Pfam" id="PF00326">
    <property type="entry name" value="Peptidase_S9"/>
    <property type="match status" value="1"/>
</dbReference>
<dbReference type="OrthoDB" id="416344at2759"/>
<dbReference type="AlphaFoldDB" id="A0A1L7WC40"/>
<keyword evidence="3 7" id="KW-0732">Signal</keyword>
<dbReference type="EMBL" id="FJOG01000001">
    <property type="protein sequence ID" value="CZR50334.1"/>
    <property type="molecule type" value="Genomic_DNA"/>
</dbReference>
<evidence type="ECO:0000256" key="6">
    <source>
        <dbReference type="ARBA" id="ARBA00032829"/>
    </source>
</evidence>
<keyword evidence="5" id="KW-0720">Serine protease</keyword>
<organism evidence="9 10">
    <name type="scientific">Phialocephala subalpina</name>
    <dbReference type="NCBI Taxonomy" id="576137"/>
    <lineage>
        <taxon>Eukaryota</taxon>
        <taxon>Fungi</taxon>
        <taxon>Dikarya</taxon>
        <taxon>Ascomycota</taxon>
        <taxon>Pezizomycotina</taxon>
        <taxon>Leotiomycetes</taxon>
        <taxon>Helotiales</taxon>
        <taxon>Mollisiaceae</taxon>
        <taxon>Phialocephala</taxon>
        <taxon>Phialocephala fortinii species complex</taxon>
    </lineage>
</organism>
<evidence type="ECO:0000313" key="10">
    <source>
        <dbReference type="Proteomes" id="UP000184330"/>
    </source>
</evidence>
<dbReference type="SUPFAM" id="SSF53474">
    <property type="entry name" value="alpha/beta-Hydrolases"/>
    <property type="match status" value="1"/>
</dbReference>
<evidence type="ECO:0000256" key="2">
    <source>
        <dbReference type="ARBA" id="ARBA00022670"/>
    </source>
</evidence>
<feature type="domain" description="Peptidase S9 prolyl oligopeptidase catalytic" evidence="8">
    <location>
        <begin position="504"/>
        <end position="713"/>
    </location>
</feature>
<dbReference type="InterPro" id="IPR029058">
    <property type="entry name" value="AB_hydrolase_fold"/>
</dbReference>
<keyword evidence="2" id="KW-0645">Protease</keyword>
<evidence type="ECO:0000259" key="8">
    <source>
        <dbReference type="Pfam" id="PF00326"/>
    </source>
</evidence>
<keyword evidence="10" id="KW-1185">Reference proteome</keyword>
<dbReference type="FunFam" id="3.40.50.1820:FF:000028">
    <property type="entry name" value="S9 family peptidase"/>
    <property type="match status" value="1"/>
</dbReference>
<dbReference type="SUPFAM" id="SSF82171">
    <property type="entry name" value="DPP6 N-terminal domain-like"/>
    <property type="match status" value="1"/>
</dbReference>
<dbReference type="PANTHER" id="PTHR42776:SF13">
    <property type="entry name" value="DIPEPTIDYL-PEPTIDASE 5"/>
    <property type="match status" value="1"/>
</dbReference>
<dbReference type="GO" id="GO:0006508">
    <property type="term" value="P:proteolysis"/>
    <property type="evidence" value="ECO:0007669"/>
    <property type="project" value="UniProtKB-KW"/>
</dbReference>
<name>A0A1L7WC40_9HELO</name>
<dbReference type="Proteomes" id="UP000184330">
    <property type="component" value="Unassembled WGS sequence"/>
</dbReference>
<dbReference type="STRING" id="576137.A0A1L7WC40"/>
<comment type="similarity">
    <text evidence="1">Belongs to the peptidase S9C family.</text>
</comment>
<evidence type="ECO:0000313" key="9">
    <source>
        <dbReference type="EMBL" id="CZR50334.1"/>
    </source>
</evidence>
<accession>A0A1L7WC40</accession>
<evidence type="ECO:0000256" key="4">
    <source>
        <dbReference type="ARBA" id="ARBA00022801"/>
    </source>
</evidence>
<evidence type="ECO:0000256" key="5">
    <source>
        <dbReference type="ARBA" id="ARBA00022825"/>
    </source>
</evidence>
<dbReference type="GO" id="GO:0004252">
    <property type="term" value="F:serine-type endopeptidase activity"/>
    <property type="evidence" value="ECO:0007669"/>
    <property type="project" value="TreeGrafter"/>
</dbReference>
<dbReference type="PANTHER" id="PTHR42776">
    <property type="entry name" value="SERINE PEPTIDASE S9 FAMILY MEMBER"/>
    <property type="match status" value="1"/>
</dbReference>
<evidence type="ECO:0000256" key="7">
    <source>
        <dbReference type="SAM" id="SignalP"/>
    </source>
</evidence>
<dbReference type="Gene3D" id="3.40.50.1820">
    <property type="entry name" value="alpha/beta hydrolase"/>
    <property type="match status" value="1"/>
</dbReference>
<dbReference type="InterPro" id="IPR001375">
    <property type="entry name" value="Peptidase_S9_cat"/>
</dbReference>
<reference evidence="9 10" key="1">
    <citation type="submission" date="2016-03" db="EMBL/GenBank/DDBJ databases">
        <authorList>
            <person name="Ploux O."/>
        </authorList>
    </citation>
    <scope>NUCLEOTIDE SEQUENCE [LARGE SCALE GENOMIC DNA]</scope>
    <source>
        <strain evidence="9 10">UAMH 11012</strain>
    </source>
</reference>
<evidence type="ECO:0000256" key="1">
    <source>
        <dbReference type="ARBA" id="ARBA00010040"/>
    </source>
</evidence>
<feature type="chain" id="PRO_5013358448" description="Dipeptidyl-peptidase V" evidence="7">
    <location>
        <begin position="25"/>
        <end position="736"/>
    </location>
</feature>
<evidence type="ECO:0000256" key="3">
    <source>
        <dbReference type="ARBA" id="ARBA00022729"/>
    </source>
</evidence>
<gene>
    <name evidence="9" type="ORF">PAC_00206</name>
</gene>
<protein>
    <recommendedName>
        <fullName evidence="6">Dipeptidyl-peptidase V</fullName>
    </recommendedName>
</protein>
<proteinExistence type="inferred from homology"/>